<sequence>MAGWERPWPDGPFPCHRQCQWRRRRGRRRQRCWRASGGRWGVAPSALPAARLPSVAPFVAGSVAKGASGGAGGSGVGRGVGAGGGGGDGGGVFIQAPPLCQRRAPLPSKKRAPLPRQRRAPTPVPAPSRTLVPTDAEPHLGGNVKRNVRGDATPRPPSVQR</sequence>
<protein>
    <submittedName>
        <fullName evidence="1">Uncharacterized protein</fullName>
    </submittedName>
</protein>
<dbReference type="Proteomes" id="UP000798662">
    <property type="component" value="Chromosome 2"/>
</dbReference>
<comment type="caution">
    <text evidence="1">The sequence shown here is derived from an EMBL/GenBank/DDBJ whole genome shotgun (WGS) entry which is preliminary data.</text>
</comment>
<gene>
    <name evidence="1" type="ORF">I4F81_006407</name>
</gene>
<organism evidence="1 2">
    <name type="scientific">Pyropia yezoensis</name>
    <name type="common">Susabi-nori</name>
    <name type="synonym">Porphyra yezoensis</name>
    <dbReference type="NCBI Taxonomy" id="2788"/>
    <lineage>
        <taxon>Eukaryota</taxon>
        <taxon>Rhodophyta</taxon>
        <taxon>Bangiophyceae</taxon>
        <taxon>Bangiales</taxon>
        <taxon>Bangiaceae</taxon>
        <taxon>Pyropia</taxon>
    </lineage>
</organism>
<accession>A0ACC3C247</accession>
<proteinExistence type="predicted"/>
<dbReference type="EMBL" id="CM020619">
    <property type="protein sequence ID" value="KAK1863853.1"/>
    <property type="molecule type" value="Genomic_DNA"/>
</dbReference>
<name>A0ACC3C247_PYRYE</name>
<keyword evidence="2" id="KW-1185">Reference proteome</keyword>
<evidence type="ECO:0000313" key="2">
    <source>
        <dbReference type="Proteomes" id="UP000798662"/>
    </source>
</evidence>
<evidence type="ECO:0000313" key="1">
    <source>
        <dbReference type="EMBL" id="KAK1863853.1"/>
    </source>
</evidence>
<reference evidence="1" key="1">
    <citation type="submission" date="2019-11" db="EMBL/GenBank/DDBJ databases">
        <title>Nori genome reveals adaptations in red seaweeds to the harsh intertidal environment.</title>
        <authorList>
            <person name="Wang D."/>
            <person name="Mao Y."/>
        </authorList>
    </citation>
    <scope>NUCLEOTIDE SEQUENCE</scope>
    <source>
        <tissue evidence="1">Gametophyte</tissue>
    </source>
</reference>